<comment type="similarity">
    <text evidence="1">Belongs to the GDA1/CD39 NTPase family.</text>
</comment>
<dbReference type="Pfam" id="PF01150">
    <property type="entry name" value="GDA1_CD39"/>
    <property type="match status" value="1"/>
</dbReference>
<dbReference type="PANTHER" id="PTHR11782">
    <property type="entry name" value="ADENOSINE/GUANOSINE DIPHOSPHATASE"/>
    <property type="match status" value="1"/>
</dbReference>
<dbReference type="RefSeq" id="XP_015651699.1">
    <property type="nucleotide sequence ID" value="XM_015809659.1"/>
</dbReference>
<dbReference type="InterPro" id="IPR000407">
    <property type="entry name" value="GDA1_CD39_NTPase"/>
</dbReference>
<dbReference type="Gene3D" id="3.30.420.40">
    <property type="match status" value="1"/>
</dbReference>
<dbReference type="Proteomes" id="UP000037923">
    <property type="component" value="Unassembled WGS sequence"/>
</dbReference>
<evidence type="ECO:0000256" key="1">
    <source>
        <dbReference type="ARBA" id="ARBA00009283"/>
    </source>
</evidence>
<keyword evidence="4" id="KW-0547">Nucleotide-binding</keyword>
<evidence type="ECO:0000256" key="3">
    <source>
        <dbReference type="PIRSR" id="PIRSR600407-1"/>
    </source>
</evidence>
<dbReference type="PANTHER" id="PTHR11782:SF83">
    <property type="entry name" value="GUANOSINE-DIPHOSPHATASE"/>
    <property type="match status" value="1"/>
</dbReference>
<dbReference type="GeneID" id="26910255"/>
<protein>
    <submittedName>
        <fullName evidence="5">ATP diphosphohydrolase</fullName>
    </submittedName>
</protein>
<evidence type="ECO:0000313" key="6">
    <source>
        <dbReference type="Proteomes" id="UP000037923"/>
    </source>
</evidence>
<dbReference type="EMBL" id="LGTL01000038">
    <property type="protein sequence ID" value="KPA73260.1"/>
    <property type="molecule type" value="Genomic_DNA"/>
</dbReference>
<evidence type="ECO:0000313" key="5">
    <source>
        <dbReference type="EMBL" id="KPA73260.1"/>
    </source>
</evidence>
<reference evidence="5 6" key="1">
    <citation type="submission" date="2015-07" db="EMBL/GenBank/DDBJ databases">
        <title>High-quality genome of monoxenous trypanosomatid Leptomonas pyrrhocoris.</title>
        <authorList>
            <person name="Flegontov P."/>
            <person name="Butenko A."/>
            <person name="Firsov S."/>
            <person name="Vlcek C."/>
            <person name="Logacheva M.D."/>
            <person name="Field M."/>
            <person name="Filatov D."/>
            <person name="Flegontova O."/>
            <person name="Gerasimov E."/>
            <person name="Jackson A.P."/>
            <person name="Kelly S."/>
            <person name="Opperdoes F."/>
            <person name="O'Reilly A."/>
            <person name="Votypka J."/>
            <person name="Yurchenko V."/>
            <person name="Lukes J."/>
        </authorList>
    </citation>
    <scope>NUCLEOTIDE SEQUENCE [LARGE SCALE GENOMIC DNA]</scope>
    <source>
        <strain evidence="5">H10</strain>
    </source>
</reference>
<evidence type="ECO:0000256" key="2">
    <source>
        <dbReference type="ARBA" id="ARBA00022801"/>
    </source>
</evidence>
<dbReference type="AlphaFoldDB" id="A0A0M9FP73"/>
<comment type="caution">
    <text evidence="5">The sequence shown here is derived from an EMBL/GenBank/DDBJ whole genome shotgun (WGS) entry which is preliminary data.</text>
</comment>
<name>A0A0M9FP73_LEPPY</name>
<dbReference type="GO" id="GO:0009134">
    <property type="term" value="P:nucleoside diphosphate catabolic process"/>
    <property type="evidence" value="ECO:0007669"/>
    <property type="project" value="TreeGrafter"/>
</dbReference>
<dbReference type="GO" id="GO:0017110">
    <property type="term" value="F:nucleoside diphosphate phosphatase activity"/>
    <property type="evidence" value="ECO:0007669"/>
    <property type="project" value="TreeGrafter"/>
</dbReference>
<dbReference type="VEuPathDB" id="TriTrypDB:LpyrH10_38_0140"/>
<sequence length="424" mass="46577">MRPFSPLRRMSQPTKRLRLVGLVVFCGLLLLFFAVYRRYPSVVSCNSPYANVYDVVIDAGSTGSRVHIFQFERAKDGVVLLSERFRRVEPGLSSYALNPDGAQSSLQSLLELAMEAVPRSHYACTSVTLKATAGLRLLPESQQKSVLDVANTTIAQSPFRSRGASIISGAQEGVYGWLTVNYLLGSMNSGDTAVTIDMGGASTQVVFETEKSAGEWLPFNYAHRLRTPRRSIALYQHSYLGLGLNEAKRTMMTAFAAVNGTSSFTCFPTGYKLRHGGVDLHNDGTADFDVCVEMLRTHVVKRPVCKFDACGARGVPQPLLSTGSMPIYAFSYYYDRLHRFQNEGSLVTVSTFKDKGREACRRDSQSHLEAGGETLCMDMAYLYTFLTQALGLTDATPLNVPNRIAGKAVSWSLGSSLSLVLQME</sequence>
<dbReference type="OMA" id="ENPFHRH"/>
<keyword evidence="6" id="KW-1185">Reference proteome</keyword>
<gene>
    <name evidence="5" type="ORF">ABB37_09975</name>
</gene>
<accession>A0A0M9FP73</accession>
<dbReference type="Gene3D" id="3.30.420.150">
    <property type="entry name" value="Exopolyphosphatase. Domain 2"/>
    <property type="match status" value="1"/>
</dbReference>
<dbReference type="OrthoDB" id="6372431at2759"/>
<feature type="binding site" evidence="4">
    <location>
        <begin position="200"/>
        <end position="204"/>
    </location>
    <ligand>
        <name>ATP</name>
        <dbReference type="ChEBI" id="CHEBI:30616"/>
    </ligand>
</feature>
<feature type="active site" description="Proton acceptor" evidence="3">
    <location>
        <position position="172"/>
    </location>
</feature>
<organism evidence="5 6">
    <name type="scientific">Leptomonas pyrrhocoris</name>
    <name type="common">Firebug parasite</name>
    <dbReference type="NCBI Taxonomy" id="157538"/>
    <lineage>
        <taxon>Eukaryota</taxon>
        <taxon>Discoba</taxon>
        <taxon>Euglenozoa</taxon>
        <taxon>Kinetoplastea</taxon>
        <taxon>Metakinetoplastina</taxon>
        <taxon>Trypanosomatida</taxon>
        <taxon>Trypanosomatidae</taxon>
        <taxon>Leishmaniinae</taxon>
        <taxon>Leptomonas</taxon>
    </lineage>
</organism>
<keyword evidence="2 5" id="KW-0378">Hydrolase</keyword>
<keyword evidence="4" id="KW-0067">ATP-binding</keyword>
<dbReference type="GO" id="GO:0016020">
    <property type="term" value="C:membrane"/>
    <property type="evidence" value="ECO:0007669"/>
    <property type="project" value="TreeGrafter"/>
</dbReference>
<dbReference type="GO" id="GO:0005524">
    <property type="term" value="F:ATP binding"/>
    <property type="evidence" value="ECO:0007669"/>
    <property type="project" value="UniProtKB-KW"/>
</dbReference>
<evidence type="ECO:0000256" key="4">
    <source>
        <dbReference type="PIRSR" id="PIRSR600407-2"/>
    </source>
</evidence>
<proteinExistence type="inferred from homology"/>
<dbReference type="PROSITE" id="PS01238">
    <property type="entry name" value="GDA1_CD39_NTPASE"/>
    <property type="match status" value="1"/>
</dbReference>